<dbReference type="InterPro" id="IPR051411">
    <property type="entry name" value="Polyketide_trans_af380"/>
</dbReference>
<protein>
    <submittedName>
        <fullName evidence="2">Alpha/beta hydrolase</fullName>
    </submittedName>
</protein>
<keyword evidence="2" id="KW-0378">Hydrolase</keyword>
<dbReference type="Pfam" id="PF02129">
    <property type="entry name" value="Peptidase_S15"/>
    <property type="match status" value="1"/>
</dbReference>
<gene>
    <name evidence="2" type="ORF">KIF53_08270</name>
</gene>
<dbReference type="GO" id="GO:0016787">
    <property type="term" value="F:hydrolase activity"/>
    <property type="evidence" value="ECO:0007669"/>
    <property type="project" value="UniProtKB-KW"/>
</dbReference>
<dbReference type="PANTHER" id="PTHR47751">
    <property type="entry name" value="SUPERFAMILY HYDROLASE, PUTATIVE (AFU_ORTHOLOGUE AFUA_2G16580)-RELATED"/>
    <property type="match status" value="1"/>
</dbReference>
<dbReference type="EMBL" id="JAHDTB010000005">
    <property type="protein sequence ID" value="MBW8287622.1"/>
    <property type="molecule type" value="Genomic_DNA"/>
</dbReference>
<name>A0ABS7FC27_9NEIS</name>
<keyword evidence="3" id="KW-1185">Reference proteome</keyword>
<dbReference type="InterPro" id="IPR000383">
    <property type="entry name" value="Xaa-Pro-like_dom"/>
</dbReference>
<evidence type="ECO:0000313" key="3">
    <source>
        <dbReference type="Proteomes" id="UP000711178"/>
    </source>
</evidence>
<dbReference type="Gene3D" id="3.40.50.1820">
    <property type="entry name" value="alpha/beta hydrolase"/>
    <property type="match status" value="1"/>
</dbReference>
<proteinExistence type="predicted"/>
<evidence type="ECO:0000259" key="1">
    <source>
        <dbReference type="Pfam" id="PF02129"/>
    </source>
</evidence>
<dbReference type="Gene3D" id="1.10.10.800">
    <property type="match status" value="1"/>
</dbReference>
<dbReference type="InterPro" id="IPR029058">
    <property type="entry name" value="AB_hydrolase_fold"/>
</dbReference>
<sequence>MNLAIEQNDNKMKQEVIFLSEGLELVGHLYRPADYQPEKRYPAIVVSHPFTGVKEQVAGRYAERLAQDGYLALAFDTAYQGESEGLPRHLKTPHSRAEGIKSAVSYLSNLPDVDPGRIGALGIAAGGGYAVFTARTDPRIQAVATVNAVCQGSLLRDGLNGSRSSEQLQGLLAAAAEDRTAQDRGEAAATRSALAETAQAAAEQPQRLLREAYDYYRTPRGHHPNAENRFVLSGLDALAGFDAFARIDMLAQRPLLMIAGADADTRYFSERAIAAAAEPKELCLIAWASHFDLYDREPCVAAAAAKLQAFFDLSLA</sequence>
<dbReference type="PANTHER" id="PTHR47751:SF1">
    <property type="entry name" value="SUPERFAMILY HYDROLASE, PUTATIVE (AFU_ORTHOLOGUE AFUA_2G16580)-RELATED"/>
    <property type="match status" value="1"/>
</dbReference>
<comment type="caution">
    <text evidence="2">The sequence shown here is derived from an EMBL/GenBank/DDBJ whole genome shotgun (WGS) entry which is preliminary data.</text>
</comment>
<feature type="domain" description="Xaa-Pro dipeptidyl-peptidase-like" evidence="1">
    <location>
        <begin position="22"/>
        <end position="207"/>
    </location>
</feature>
<organism evidence="2 3">
    <name type="scientific">Chromobacterium subtsugae</name>
    <dbReference type="NCBI Taxonomy" id="251747"/>
    <lineage>
        <taxon>Bacteria</taxon>
        <taxon>Pseudomonadati</taxon>
        <taxon>Pseudomonadota</taxon>
        <taxon>Betaproteobacteria</taxon>
        <taxon>Neisseriales</taxon>
        <taxon>Chromobacteriaceae</taxon>
        <taxon>Chromobacterium</taxon>
    </lineage>
</organism>
<reference evidence="2 3" key="1">
    <citation type="submission" date="2021-05" db="EMBL/GenBank/DDBJ databases">
        <title>Draft Whole Genome Sequencing Of Biosensor Chromobacterium violaceum Strain CV026 Reveals A Regulatory RNA In Chromobacterium violaceum Phenotype Regulatory Network.</title>
        <authorList>
            <person name="Hong K.W."/>
            <person name="Chan K.G."/>
            <person name="Chang C.-Y."/>
        </authorList>
    </citation>
    <scope>NUCLEOTIDE SEQUENCE [LARGE SCALE GENOMIC DNA]</scope>
    <source>
        <strain evidence="2 3">ATCC 31532</strain>
    </source>
</reference>
<dbReference type="Proteomes" id="UP000711178">
    <property type="component" value="Unassembled WGS sequence"/>
</dbReference>
<dbReference type="SUPFAM" id="SSF53474">
    <property type="entry name" value="alpha/beta-Hydrolases"/>
    <property type="match status" value="1"/>
</dbReference>
<evidence type="ECO:0000313" key="2">
    <source>
        <dbReference type="EMBL" id="MBW8287622.1"/>
    </source>
</evidence>
<accession>A0ABS7FC27</accession>